<organism evidence="3 4">
    <name type="scientific">Ditylenchus destructor</name>
    <dbReference type="NCBI Taxonomy" id="166010"/>
    <lineage>
        <taxon>Eukaryota</taxon>
        <taxon>Metazoa</taxon>
        <taxon>Ecdysozoa</taxon>
        <taxon>Nematoda</taxon>
        <taxon>Chromadorea</taxon>
        <taxon>Rhabditida</taxon>
        <taxon>Tylenchina</taxon>
        <taxon>Tylenchomorpha</taxon>
        <taxon>Sphaerularioidea</taxon>
        <taxon>Anguinidae</taxon>
        <taxon>Anguininae</taxon>
        <taxon>Ditylenchus</taxon>
    </lineage>
</organism>
<feature type="domain" description="Serine/threonine specific protein phosphatases" evidence="2">
    <location>
        <begin position="70"/>
        <end position="350"/>
    </location>
</feature>
<accession>A0AAD4R7B4</accession>
<dbReference type="PANTHER" id="PTHR11668:SF4">
    <property type="entry name" value="SERINE_THREONINE SPECIFIC PROTEIN PHOSPHATASES DOMAIN-CONTAINING PROTEIN"/>
    <property type="match status" value="1"/>
</dbReference>
<dbReference type="GO" id="GO:0004722">
    <property type="term" value="F:protein serine/threonine phosphatase activity"/>
    <property type="evidence" value="ECO:0007669"/>
    <property type="project" value="TreeGrafter"/>
</dbReference>
<dbReference type="SUPFAM" id="SSF56300">
    <property type="entry name" value="Metallo-dependent phosphatases"/>
    <property type="match status" value="1"/>
</dbReference>
<evidence type="ECO:0000259" key="2">
    <source>
        <dbReference type="SMART" id="SM00156"/>
    </source>
</evidence>
<keyword evidence="4" id="KW-1185">Reference proteome</keyword>
<comment type="caution">
    <text evidence="3">The sequence shown here is derived from an EMBL/GenBank/DDBJ whole genome shotgun (WGS) entry which is preliminary data.</text>
</comment>
<protein>
    <submittedName>
        <fullName evidence="3">Calcineurin-like phosphoesterase domain-containing protein</fullName>
    </submittedName>
</protein>
<dbReference type="AlphaFoldDB" id="A0AAD4R7B4"/>
<dbReference type="Gene3D" id="3.60.21.10">
    <property type="match status" value="1"/>
</dbReference>
<dbReference type="EMBL" id="JAKKPZ010000001">
    <property type="protein sequence ID" value="KAI1728329.1"/>
    <property type="molecule type" value="Genomic_DNA"/>
</dbReference>
<proteinExistence type="predicted"/>
<dbReference type="InterPro" id="IPR006186">
    <property type="entry name" value="Ser/Thr-sp_prot-phosphatase"/>
</dbReference>
<dbReference type="InterPro" id="IPR029052">
    <property type="entry name" value="Metallo-depent_PP-like"/>
</dbReference>
<dbReference type="InterPro" id="IPR004843">
    <property type="entry name" value="Calcineurin-like_PHP"/>
</dbReference>
<feature type="region of interest" description="Disordered" evidence="1">
    <location>
        <begin position="1"/>
        <end position="27"/>
    </location>
</feature>
<dbReference type="InterPro" id="IPR050341">
    <property type="entry name" value="PP1_catalytic_subunit"/>
</dbReference>
<dbReference type="PRINTS" id="PR00114">
    <property type="entry name" value="STPHPHTASE"/>
</dbReference>
<evidence type="ECO:0000256" key="1">
    <source>
        <dbReference type="SAM" id="MobiDB-lite"/>
    </source>
</evidence>
<dbReference type="Proteomes" id="UP001201812">
    <property type="component" value="Unassembled WGS sequence"/>
</dbReference>
<evidence type="ECO:0000313" key="4">
    <source>
        <dbReference type="Proteomes" id="UP001201812"/>
    </source>
</evidence>
<dbReference type="Pfam" id="PF00149">
    <property type="entry name" value="Metallophos"/>
    <property type="match status" value="1"/>
</dbReference>
<dbReference type="PANTHER" id="PTHR11668">
    <property type="entry name" value="SERINE/THREONINE PROTEIN PHOSPHATASE"/>
    <property type="match status" value="1"/>
</dbReference>
<dbReference type="GO" id="GO:0005737">
    <property type="term" value="C:cytoplasm"/>
    <property type="evidence" value="ECO:0007669"/>
    <property type="project" value="TreeGrafter"/>
</dbReference>
<evidence type="ECO:0000313" key="3">
    <source>
        <dbReference type="EMBL" id="KAI1728329.1"/>
    </source>
</evidence>
<dbReference type="GO" id="GO:0005634">
    <property type="term" value="C:nucleus"/>
    <property type="evidence" value="ECO:0007669"/>
    <property type="project" value="TreeGrafter"/>
</dbReference>
<reference evidence="3" key="1">
    <citation type="submission" date="2022-01" db="EMBL/GenBank/DDBJ databases">
        <title>Genome Sequence Resource for Two Populations of Ditylenchus destructor, the Migratory Endoparasitic Phytonematode.</title>
        <authorList>
            <person name="Zhang H."/>
            <person name="Lin R."/>
            <person name="Xie B."/>
        </authorList>
    </citation>
    <scope>NUCLEOTIDE SEQUENCE</scope>
    <source>
        <strain evidence="3">BazhouSP</strain>
    </source>
</reference>
<dbReference type="SMART" id="SM00156">
    <property type="entry name" value="PP2Ac"/>
    <property type="match status" value="1"/>
</dbReference>
<dbReference type="CDD" id="cd00144">
    <property type="entry name" value="MPP_PPP_family"/>
    <property type="match status" value="1"/>
</dbReference>
<name>A0AAD4R7B4_9BILA</name>
<gene>
    <name evidence="3" type="ORF">DdX_00500</name>
</gene>
<feature type="compositionally biased region" description="Polar residues" evidence="1">
    <location>
        <begin position="1"/>
        <end position="13"/>
    </location>
</feature>
<sequence>MRETASSATNTNKIPKRDGKAAANATESKNVQKEGVFPLTGSMYDIEAFVRNIWNWIFQFTNREGSVPQYDQEPLIRLLQDAGKIMRAEPTVIDLKEKVSIMGDLHGHGDSLVTLFCLGGFPPKERYVFLGNYSGHGFAPQETLFLLIALKVKYPNHIYLLRGSSEDSEVLEAQGFITELEKRGGTKKVWDAVQTCLQSMPLAAILNDNFLCIHGGIGPQLMKYGITRLRNVCRPPRSSVDTAMTMECQWASYRFRELTKGDGSPIFVEADVNKFCKDNNLRMIIRSRQVVSNGVLNLPERMLTVWSAASYLDVFHNAGAILKLNPLINTASIIRYKVVEEEPRSLDDFRPPGGRNSRAT</sequence>